<organism evidence="9">
    <name type="scientific">Capitella teleta</name>
    <name type="common">Polychaete worm</name>
    <dbReference type="NCBI Taxonomy" id="283909"/>
    <lineage>
        <taxon>Eukaryota</taxon>
        <taxon>Metazoa</taxon>
        <taxon>Spiralia</taxon>
        <taxon>Lophotrochozoa</taxon>
        <taxon>Annelida</taxon>
        <taxon>Polychaeta</taxon>
        <taxon>Sedentaria</taxon>
        <taxon>Scolecida</taxon>
        <taxon>Capitellidae</taxon>
        <taxon>Capitella</taxon>
    </lineage>
</organism>
<dbReference type="AlphaFoldDB" id="R7U010"/>
<evidence type="ECO:0000313" key="11">
    <source>
        <dbReference type="Proteomes" id="UP000014760"/>
    </source>
</evidence>
<proteinExistence type="predicted"/>
<dbReference type="FunCoup" id="R7U010">
    <property type="interactions" value="62"/>
</dbReference>
<dbReference type="EMBL" id="AMQN01011113">
    <property type="status" value="NOT_ANNOTATED_CDS"/>
    <property type="molecule type" value="Genomic_DNA"/>
</dbReference>
<sequence>MEESEADIRANGACMRRPMNAFLIFCKRHRSLVREQNPHLDNRTVTRILGDLWANLAPDEKSCYINLAKQYKEAFLKANPDYKWFNHDKQGTGSKPVTRPSNVISAMLNGEGGREDASAISHKFADMIPAKKPRSLPWEEAKVDMEEELEEDSAVVRKSKRSNRGKRYQQLISEGVLQPTRKKLNSVGSEDANNNGSDPQTQDQPAQPYRRRTISEMTECDNSKRYITGDFDLEAHIASLPACNMVTHRKPCLKSPRGRSRHHSEPASRPMHLSTPLLQAKPLPVKKEEKLETLSVVELRRLCKQTNATQKPLVGSQKRKARKFSITHLVPVASEKKISSKSVCVENGVSQSSTAADASPAVGGAVRSLACVNLNALADIAITENQRIRSEPAASASNVHVVSCP</sequence>
<dbReference type="GO" id="GO:0000977">
    <property type="term" value="F:RNA polymerase II transcription regulatory region sequence-specific DNA binding"/>
    <property type="evidence" value="ECO:0007669"/>
    <property type="project" value="TreeGrafter"/>
</dbReference>
<dbReference type="Proteomes" id="UP000014760">
    <property type="component" value="Unassembled WGS sequence"/>
</dbReference>
<dbReference type="PANTHER" id="PTHR13059">
    <property type="entry name" value="HMG-BOX TRANSCRIPTION FACTOR BBX"/>
    <property type="match status" value="1"/>
</dbReference>
<dbReference type="EMBL" id="AMQN01011114">
    <property type="status" value="NOT_ANNOTATED_CDS"/>
    <property type="molecule type" value="Genomic_DNA"/>
</dbReference>
<protein>
    <recommendedName>
        <fullName evidence="8">HMG box domain-containing protein</fullName>
    </recommendedName>
</protein>
<feature type="domain" description="HMG box" evidence="8">
    <location>
        <begin position="15"/>
        <end position="83"/>
    </location>
</feature>
<feature type="region of interest" description="Disordered" evidence="7">
    <location>
        <begin position="174"/>
        <end position="209"/>
    </location>
</feature>
<feature type="DNA-binding region" description="HMG box" evidence="6">
    <location>
        <begin position="15"/>
        <end position="83"/>
    </location>
</feature>
<evidence type="ECO:0000256" key="5">
    <source>
        <dbReference type="ARBA" id="ARBA00023242"/>
    </source>
</evidence>
<dbReference type="OMA" id="WWANLEA"/>
<reference evidence="10" key="3">
    <citation type="submission" date="2015-06" db="UniProtKB">
        <authorList>
            <consortium name="EnsemblMetazoa"/>
        </authorList>
    </citation>
    <scope>IDENTIFICATION</scope>
</reference>
<feature type="compositionally biased region" description="Polar residues" evidence="7">
    <location>
        <begin position="186"/>
        <end position="205"/>
    </location>
</feature>
<dbReference type="PANTHER" id="PTHR13059:SF10">
    <property type="entry name" value="HMG BOX TRANSCRIPTION FACTOR BBX"/>
    <property type="match status" value="1"/>
</dbReference>
<keyword evidence="2" id="KW-0805">Transcription regulation</keyword>
<gene>
    <name evidence="9" type="ORF">CAPTEDRAFT_223458</name>
</gene>
<dbReference type="InterPro" id="IPR036910">
    <property type="entry name" value="HMG_box_dom_sf"/>
</dbReference>
<dbReference type="InterPro" id="IPR009071">
    <property type="entry name" value="HMG_box_dom"/>
</dbReference>
<feature type="compositionally biased region" description="Basic residues" evidence="7">
    <location>
        <begin position="252"/>
        <end position="262"/>
    </location>
</feature>
<accession>R7U010</accession>
<dbReference type="Pfam" id="PF00505">
    <property type="entry name" value="HMG_box"/>
    <property type="match status" value="1"/>
</dbReference>
<dbReference type="GO" id="GO:0005634">
    <property type="term" value="C:nucleus"/>
    <property type="evidence" value="ECO:0007669"/>
    <property type="project" value="UniProtKB-UniRule"/>
</dbReference>
<evidence type="ECO:0000313" key="9">
    <source>
        <dbReference type="EMBL" id="ELT97001.1"/>
    </source>
</evidence>
<evidence type="ECO:0000313" key="10">
    <source>
        <dbReference type="EnsemblMetazoa" id="CapteP223458"/>
    </source>
</evidence>
<dbReference type="EMBL" id="KB308694">
    <property type="protein sequence ID" value="ELT97001.1"/>
    <property type="molecule type" value="Genomic_DNA"/>
</dbReference>
<evidence type="ECO:0000256" key="1">
    <source>
        <dbReference type="ARBA" id="ARBA00022553"/>
    </source>
</evidence>
<keyword evidence="3 6" id="KW-0238">DNA-binding</keyword>
<keyword evidence="5 6" id="KW-0539">Nucleus</keyword>
<keyword evidence="4" id="KW-0804">Transcription</keyword>
<dbReference type="PROSITE" id="PS50118">
    <property type="entry name" value="HMG_BOX_2"/>
    <property type="match status" value="1"/>
</dbReference>
<evidence type="ECO:0000256" key="6">
    <source>
        <dbReference type="PROSITE-ProRule" id="PRU00267"/>
    </source>
</evidence>
<keyword evidence="1" id="KW-0597">Phosphoprotein</keyword>
<dbReference type="HOGENOM" id="CLU_708486_0_0_1"/>
<name>R7U010_CAPTE</name>
<reference evidence="11" key="1">
    <citation type="submission" date="2012-12" db="EMBL/GenBank/DDBJ databases">
        <authorList>
            <person name="Hellsten U."/>
            <person name="Grimwood J."/>
            <person name="Chapman J.A."/>
            <person name="Shapiro H."/>
            <person name="Aerts A."/>
            <person name="Otillar R.P."/>
            <person name="Terry A.Y."/>
            <person name="Boore J.L."/>
            <person name="Simakov O."/>
            <person name="Marletaz F."/>
            <person name="Cho S.-J."/>
            <person name="Edsinger-Gonzales E."/>
            <person name="Havlak P."/>
            <person name="Kuo D.-H."/>
            <person name="Larsson T."/>
            <person name="Lv J."/>
            <person name="Arendt D."/>
            <person name="Savage R."/>
            <person name="Osoegawa K."/>
            <person name="de Jong P."/>
            <person name="Lindberg D.R."/>
            <person name="Seaver E.C."/>
            <person name="Weisblat D.A."/>
            <person name="Putnam N.H."/>
            <person name="Grigoriev I.V."/>
            <person name="Rokhsar D.S."/>
        </authorList>
    </citation>
    <scope>NUCLEOTIDE SEQUENCE</scope>
    <source>
        <strain evidence="11">I ESC-2004</strain>
    </source>
</reference>
<feature type="region of interest" description="Disordered" evidence="7">
    <location>
        <begin position="252"/>
        <end position="281"/>
    </location>
</feature>
<evidence type="ECO:0000256" key="7">
    <source>
        <dbReference type="SAM" id="MobiDB-lite"/>
    </source>
</evidence>
<dbReference type="EnsemblMetazoa" id="CapteT223458">
    <property type="protein sequence ID" value="CapteP223458"/>
    <property type="gene ID" value="CapteG223458"/>
</dbReference>
<dbReference type="SUPFAM" id="SSF47095">
    <property type="entry name" value="HMG-box"/>
    <property type="match status" value="1"/>
</dbReference>
<evidence type="ECO:0000256" key="3">
    <source>
        <dbReference type="ARBA" id="ARBA00023125"/>
    </source>
</evidence>
<reference evidence="9 11" key="2">
    <citation type="journal article" date="2013" name="Nature">
        <title>Insights into bilaterian evolution from three spiralian genomes.</title>
        <authorList>
            <person name="Simakov O."/>
            <person name="Marletaz F."/>
            <person name="Cho S.J."/>
            <person name="Edsinger-Gonzales E."/>
            <person name="Havlak P."/>
            <person name="Hellsten U."/>
            <person name="Kuo D.H."/>
            <person name="Larsson T."/>
            <person name="Lv J."/>
            <person name="Arendt D."/>
            <person name="Savage R."/>
            <person name="Osoegawa K."/>
            <person name="de Jong P."/>
            <person name="Grimwood J."/>
            <person name="Chapman J.A."/>
            <person name="Shapiro H."/>
            <person name="Aerts A."/>
            <person name="Otillar R.P."/>
            <person name="Terry A.Y."/>
            <person name="Boore J.L."/>
            <person name="Grigoriev I.V."/>
            <person name="Lindberg D.R."/>
            <person name="Seaver E.C."/>
            <person name="Weisblat D.A."/>
            <person name="Putnam N.H."/>
            <person name="Rokhsar D.S."/>
        </authorList>
    </citation>
    <scope>NUCLEOTIDE SEQUENCE</scope>
    <source>
        <strain evidence="9 11">I ESC-2004</strain>
    </source>
</reference>
<evidence type="ECO:0000256" key="4">
    <source>
        <dbReference type="ARBA" id="ARBA00023163"/>
    </source>
</evidence>
<dbReference type="GO" id="GO:0000981">
    <property type="term" value="F:DNA-binding transcription factor activity, RNA polymerase II-specific"/>
    <property type="evidence" value="ECO:0007669"/>
    <property type="project" value="TreeGrafter"/>
</dbReference>
<dbReference type="InterPro" id="IPR049523">
    <property type="entry name" value="BBX_HMG-box"/>
</dbReference>
<dbReference type="SMART" id="SM00398">
    <property type="entry name" value="HMG"/>
    <property type="match status" value="1"/>
</dbReference>
<evidence type="ECO:0000259" key="8">
    <source>
        <dbReference type="PROSITE" id="PS50118"/>
    </source>
</evidence>
<evidence type="ECO:0000256" key="2">
    <source>
        <dbReference type="ARBA" id="ARBA00023015"/>
    </source>
</evidence>
<dbReference type="InterPro" id="IPR052412">
    <property type="entry name" value="CC-Dev_Transcription_Reg"/>
</dbReference>
<keyword evidence="11" id="KW-1185">Reference proteome</keyword>
<dbReference type="OrthoDB" id="2377365at2759"/>
<dbReference type="CDD" id="cd21989">
    <property type="entry name" value="HMG-box_HBP2"/>
    <property type="match status" value="1"/>
</dbReference>
<dbReference type="Gene3D" id="1.10.30.10">
    <property type="entry name" value="High mobility group box domain"/>
    <property type="match status" value="1"/>
</dbReference>
<dbReference type="STRING" id="283909.R7U010"/>